<dbReference type="PANTHER" id="PTHR46379:SF1">
    <property type="entry name" value="ZINC FINGER MYND DOMAIN-CONTAINING PROTEIN 11"/>
    <property type="match status" value="1"/>
</dbReference>
<comment type="caution">
    <text evidence="14">The sequence shown here is derived from an EMBL/GenBank/DDBJ whole genome shotgun (WGS) entry which is preliminary data.</text>
</comment>
<reference evidence="14 15" key="1">
    <citation type="journal article" date="2015" name="Genome Biol.">
        <title>Comparative genomics of Steinernema reveals deeply conserved gene regulatory networks.</title>
        <authorList>
            <person name="Dillman A.R."/>
            <person name="Macchietto M."/>
            <person name="Porter C.F."/>
            <person name="Rogers A."/>
            <person name="Williams B."/>
            <person name="Antoshechkin I."/>
            <person name="Lee M.M."/>
            <person name="Goodwin Z."/>
            <person name="Lu X."/>
            <person name="Lewis E.E."/>
            <person name="Goodrich-Blair H."/>
            <person name="Stock S.P."/>
            <person name="Adams B.J."/>
            <person name="Sternberg P.W."/>
            <person name="Mortazavi A."/>
        </authorList>
    </citation>
    <scope>NUCLEOTIDE SEQUENCE [LARGE SCALE GENOMIC DNA]</scope>
    <source>
        <strain evidence="14 15">ALL</strain>
    </source>
</reference>
<evidence type="ECO:0000256" key="1">
    <source>
        <dbReference type="ARBA" id="ARBA00004123"/>
    </source>
</evidence>
<keyword evidence="10" id="KW-0804">Transcription</keyword>
<keyword evidence="8" id="KW-0805">Transcription regulation</keyword>
<gene>
    <name evidence="14" type="ORF">L596_010054</name>
</gene>
<evidence type="ECO:0000256" key="2">
    <source>
        <dbReference type="ARBA" id="ARBA00004286"/>
    </source>
</evidence>
<dbReference type="EMBL" id="AZBU02000002">
    <property type="protein sequence ID" value="TKR95966.1"/>
    <property type="molecule type" value="Genomic_DNA"/>
</dbReference>
<dbReference type="Proteomes" id="UP000298663">
    <property type="component" value="Unassembled WGS sequence"/>
</dbReference>
<evidence type="ECO:0000313" key="15">
    <source>
        <dbReference type="Proteomes" id="UP000298663"/>
    </source>
</evidence>
<dbReference type="PROSITE" id="PS01360">
    <property type="entry name" value="ZF_MYND_1"/>
    <property type="match status" value="1"/>
</dbReference>
<dbReference type="PANTHER" id="PTHR46379">
    <property type="entry name" value="ZINC FINGER MYND DOMAIN-CONTAINING"/>
    <property type="match status" value="1"/>
</dbReference>
<dbReference type="PROSITE" id="PS50865">
    <property type="entry name" value="ZF_MYND_2"/>
    <property type="match status" value="1"/>
</dbReference>
<evidence type="ECO:0000256" key="11">
    <source>
        <dbReference type="ARBA" id="ARBA00023242"/>
    </source>
</evidence>
<keyword evidence="5 12" id="KW-0863">Zinc-finger</keyword>
<evidence type="ECO:0000256" key="8">
    <source>
        <dbReference type="ARBA" id="ARBA00023015"/>
    </source>
</evidence>
<evidence type="ECO:0000256" key="6">
    <source>
        <dbReference type="ARBA" id="ARBA00022833"/>
    </source>
</evidence>
<dbReference type="GO" id="GO:0009966">
    <property type="term" value="P:regulation of signal transduction"/>
    <property type="evidence" value="ECO:0007669"/>
    <property type="project" value="TreeGrafter"/>
</dbReference>
<accession>A0A4U5PHQ0</accession>
<evidence type="ECO:0000256" key="4">
    <source>
        <dbReference type="ARBA" id="ARBA00022723"/>
    </source>
</evidence>
<dbReference type="AlphaFoldDB" id="A0A4U5PHQ0"/>
<keyword evidence="6" id="KW-0862">Zinc</keyword>
<comment type="subcellular location">
    <subcellularLocation>
        <location evidence="2">Chromosome</location>
    </subcellularLocation>
    <subcellularLocation>
        <location evidence="1">Nucleus</location>
    </subcellularLocation>
</comment>
<dbReference type="InterPro" id="IPR047269">
    <property type="entry name" value="ZMY11"/>
</dbReference>
<evidence type="ECO:0000256" key="10">
    <source>
        <dbReference type="ARBA" id="ARBA00023163"/>
    </source>
</evidence>
<keyword evidence="4" id="KW-0479">Metal-binding</keyword>
<dbReference type="GO" id="GO:0003714">
    <property type="term" value="F:transcription corepressor activity"/>
    <property type="evidence" value="ECO:0007669"/>
    <property type="project" value="InterPro"/>
</dbReference>
<dbReference type="Gene3D" id="6.10.140.2220">
    <property type="match status" value="1"/>
</dbReference>
<evidence type="ECO:0000256" key="12">
    <source>
        <dbReference type="PROSITE-ProRule" id="PRU00134"/>
    </source>
</evidence>
<dbReference type="InterPro" id="IPR057053">
    <property type="entry name" value="MYND_ZMYND11_ZMYD8"/>
</dbReference>
<dbReference type="STRING" id="34508.A0A4U5PHQ0"/>
<dbReference type="GO" id="GO:0008270">
    <property type="term" value="F:zinc ion binding"/>
    <property type="evidence" value="ECO:0007669"/>
    <property type="project" value="UniProtKB-KW"/>
</dbReference>
<feature type="domain" description="MYND-type" evidence="13">
    <location>
        <begin position="110"/>
        <end position="144"/>
    </location>
</feature>
<dbReference type="Pfam" id="PF24324">
    <property type="entry name" value="MYND_ZMYND11_ZMYD8"/>
    <property type="match status" value="1"/>
</dbReference>
<keyword evidence="15" id="KW-1185">Reference proteome</keyword>
<evidence type="ECO:0000256" key="9">
    <source>
        <dbReference type="ARBA" id="ARBA00023117"/>
    </source>
</evidence>
<name>A0A4U5PHQ0_STECR</name>
<evidence type="ECO:0000256" key="3">
    <source>
        <dbReference type="ARBA" id="ARBA00022454"/>
    </source>
</evidence>
<dbReference type="InterPro" id="IPR002893">
    <property type="entry name" value="Znf_MYND"/>
</dbReference>
<dbReference type="OrthoDB" id="6272564at2759"/>
<keyword evidence="9" id="KW-0103">Bromodomain</keyword>
<dbReference type="GO" id="GO:0005694">
    <property type="term" value="C:chromosome"/>
    <property type="evidence" value="ECO:0007669"/>
    <property type="project" value="UniProtKB-SubCell"/>
</dbReference>
<protein>
    <recommendedName>
        <fullName evidence="13">MYND-type domain-containing protein</fullName>
    </recommendedName>
</protein>
<dbReference type="GO" id="GO:0005634">
    <property type="term" value="C:nucleus"/>
    <property type="evidence" value="ECO:0007669"/>
    <property type="project" value="UniProtKB-SubCell"/>
</dbReference>
<evidence type="ECO:0000259" key="13">
    <source>
        <dbReference type="PROSITE" id="PS50865"/>
    </source>
</evidence>
<keyword evidence="3" id="KW-0158">Chromosome</keyword>
<sequence length="149" mass="18260">MKPEPQEQEEEQNSVDGVHRQLLDLQHHWLLKYYETREELLTKAAEKLHEEFVEQLRSEDKRLRANCEYELEKKMDYHRAHYNQQIVEHMATVNNRNDAVITEAKRKQWCWQCGREAQLACCYNTSYCSRECQHEHWKVHRNFCRRKVN</sequence>
<reference evidence="14 15" key="2">
    <citation type="journal article" date="2019" name="G3 (Bethesda)">
        <title>Hybrid Assembly of the Genome of the Entomopathogenic Nematode Steinernema carpocapsae Identifies the X-Chromosome.</title>
        <authorList>
            <person name="Serra L."/>
            <person name="Macchietto M."/>
            <person name="Macias-Munoz A."/>
            <person name="McGill C.J."/>
            <person name="Rodriguez I.M."/>
            <person name="Rodriguez B."/>
            <person name="Murad R."/>
            <person name="Mortazavi A."/>
        </authorList>
    </citation>
    <scope>NUCLEOTIDE SEQUENCE [LARGE SCALE GENOMIC DNA]</scope>
    <source>
        <strain evidence="14 15">ALL</strain>
    </source>
</reference>
<proteinExistence type="predicted"/>
<dbReference type="GO" id="GO:0140006">
    <property type="term" value="F:histone H3 reader activity"/>
    <property type="evidence" value="ECO:0007669"/>
    <property type="project" value="UniProtKB-ARBA"/>
</dbReference>
<dbReference type="SUPFAM" id="SSF144232">
    <property type="entry name" value="HIT/MYND zinc finger-like"/>
    <property type="match status" value="1"/>
</dbReference>
<evidence type="ECO:0000313" key="14">
    <source>
        <dbReference type="EMBL" id="TKR95966.1"/>
    </source>
</evidence>
<dbReference type="GO" id="GO:0034243">
    <property type="term" value="P:regulation of transcription elongation by RNA polymerase II"/>
    <property type="evidence" value="ECO:0007669"/>
    <property type="project" value="InterPro"/>
</dbReference>
<keyword evidence="7" id="KW-0156">Chromatin regulator</keyword>
<keyword evidence="11" id="KW-0539">Nucleus</keyword>
<evidence type="ECO:0000256" key="5">
    <source>
        <dbReference type="ARBA" id="ARBA00022771"/>
    </source>
</evidence>
<dbReference type="FunFam" id="6.10.140.2220:FF:000002">
    <property type="entry name" value="Protein kinase C-binding protein 1 isoform C"/>
    <property type="match status" value="1"/>
</dbReference>
<evidence type="ECO:0000256" key="7">
    <source>
        <dbReference type="ARBA" id="ARBA00022853"/>
    </source>
</evidence>
<organism evidence="14 15">
    <name type="scientific">Steinernema carpocapsae</name>
    <name type="common">Entomopathogenic nematode</name>
    <dbReference type="NCBI Taxonomy" id="34508"/>
    <lineage>
        <taxon>Eukaryota</taxon>
        <taxon>Metazoa</taxon>
        <taxon>Ecdysozoa</taxon>
        <taxon>Nematoda</taxon>
        <taxon>Chromadorea</taxon>
        <taxon>Rhabditida</taxon>
        <taxon>Tylenchina</taxon>
        <taxon>Panagrolaimomorpha</taxon>
        <taxon>Strongyloidoidea</taxon>
        <taxon>Steinernematidae</taxon>
        <taxon>Steinernema</taxon>
    </lineage>
</organism>